<evidence type="ECO:0000313" key="2">
    <source>
        <dbReference type="Proteomes" id="UP000017559"/>
    </source>
</evidence>
<dbReference type="Proteomes" id="UP000017559">
    <property type="component" value="Unassembled WGS sequence"/>
</dbReference>
<reference evidence="1 2" key="1">
    <citation type="journal article" date="2014" name="BMC Genomics">
        <title>Genome and secretome analysis of the hemibiotrophic fungal pathogen, Moniliophthora roreri, which causes frosty pod rot disease of cacao: mechanisms of the biotrophic and necrotrophic phases.</title>
        <authorList>
            <person name="Meinhardt L.W."/>
            <person name="Costa G.G.L."/>
            <person name="Thomazella D.P.T."/>
            <person name="Teixeira P.J.P.L."/>
            <person name="Carazzolle M.F."/>
            <person name="Schuster S.C."/>
            <person name="Carlson J.E."/>
            <person name="Guiltinan M.J."/>
            <person name="Mieczkowski P."/>
            <person name="Farmer A."/>
            <person name="Ramaraj T."/>
            <person name="Crozier J."/>
            <person name="Davis R.E."/>
            <person name="Shao J."/>
            <person name="Melnick R.L."/>
            <person name="Pereira G.A.G."/>
            <person name="Bailey B.A."/>
        </authorList>
    </citation>
    <scope>NUCLEOTIDE SEQUENCE [LARGE SCALE GENOMIC DNA]</scope>
    <source>
        <strain evidence="1 2">MCA 2997</strain>
    </source>
</reference>
<evidence type="ECO:0000313" key="1">
    <source>
        <dbReference type="EMBL" id="ESK94337.1"/>
    </source>
</evidence>
<dbReference type="AlphaFoldDB" id="V2XKS6"/>
<name>V2XKS6_MONRO</name>
<accession>V2XKS6</accession>
<organism evidence="1 2">
    <name type="scientific">Moniliophthora roreri (strain MCA 2997)</name>
    <name type="common">Cocoa frosty pod rot fungus</name>
    <name type="synonym">Crinipellis roreri</name>
    <dbReference type="NCBI Taxonomy" id="1381753"/>
    <lineage>
        <taxon>Eukaryota</taxon>
        <taxon>Fungi</taxon>
        <taxon>Dikarya</taxon>
        <taxon>Basidiomycota</taxon>
        <taxon>Agaricomycotina</taxon>
        <taxon>Agaricomycetes</taxon>
        <taxon>Agaricomycetidae</taxon>
        <taxon>Agaricales</taxon>
        <taxon>Marasmiineae</taxon>
        <taxon>Marasmiaceae</taxon>
        <taxon>Moniliophthora</taxon>
    </lineage>
</organism>
<gene>
    <name evidence="1" type="ORF">Moror_8202</name>
</gene>
<protein>
    <submittedName>
        <fullName evidence="1">Uncharacterized protein</fullName>
    </submittedName>
</protein>
<proteinExistence type="predicted"/>
<dbReference type="EMBL" id="AWSO01000143">
    <property type="protein sequence ID" value="ESK94337.1"/>
    <property type="molecule type" value="Genomic_DNA"/>
</dbReference>
<dbReference type="KEGG" id="mrr:Moror_8202"/>
<sequence length="82" mass="9280">MASSKPQSGFNTVKTECYAPSYKRLHRTHQLGAMFQLAINPRNQAPRLLALNKKNPTTFESREKAQEFLLVAIVMSDVGQWS</sequence>
<dbReference type="HOGENOM" id="CLU_2558799_0_0_1"/>
<keyword evidence="2" id="KW-1185">Reference proteome</keyword>
<comment type="caution">
    <text evidence="1">The sequence shown here is derived from an EMBL/GenBank/DDBJ whole genome shotgun (WGS) entry which is preliminary data.</text>
</comment>